<comment type="caution">
    <text evidence="2">The sequence shown here is derived from an EMBL/GenBank/DDBJ whole genome shotgun (WGS) entry which is preliminary data.</text>
</comment>
<dbReference type="EMBL" id="SRLO01000726">
    <property type="protein sequence ID" value="TNN47753.1"/>
    <property type="molecule type" value="Genomic_DNA"/>
</dbReference>
<accession>A0A4Z2G4D8</accession>
<gene>
    <name evidence="2" type="ORF">EYF80_042072</name>
</gene>
<proteinExistence type="predicted"/>
<reference evidence="2 3" key="1">
    <citation type="submission" date="2019-03" db="EMBL/GenBank/DDBJ databases">
        <title>First draft genome of Liparis tanakae, snailfish: a comprehensive survey of snailfish specific genes.</title>
        <authorList>
            <person name="Kim W."/>
            <person name="Song I."/>
            <person name="Jeong J.-H."/>
            <person name="Kim D."/>
            <person name="Kim S."/>
            <person name="Ryu S."/>
            <person name="Song J.Y."/>
            <person name="Lee S.K."/>
        </authorList>
    </citation>
    <scope>NUCLEOTIDE SEQUENCE [LARGE SCALE GENOMIC DNA]</scope>
    <source>
        <tissue evidence="2">Muscle</tissue>
    </source>
</reference>
<dbReference type="Proteomes" id="UP000314294">
    <property type="component" value="Unassembled WGS sequence"/>
</dbReference>
<organism evidence="2 3">
    <name type="scientific">Liparis tanakae</name>
    <name type="common">Tanaka's snailfish</name>
    <dbReference type="NCBI Taxonomy" id="230148"/>
    <lineage>
        <taxon>Eukaryota</taxon>
        <taxon>Metazoa</taxon>
        <taxon>Chordata</taxon>
        <taxon>Craniata</taxon>
        <taxon>Vertebrata</taxon>
        <taxon>Euteleostomi</taxon>
        <taxon>Actinopterygii</taxon>
        <taxon>Neopterygii</taxon>
        <taxon>Teleostei</taxon>
        <taxon>Neoteleostei</taxon>
        <taxon>Acanthomorphata</taxon>
        <taxon>Eupercaria</taxon>
        <taxon>Perciformes</taxon>
        <taxon>Cottioidei</taxon>
        <taxon>Cottales</taxon>
        <taxon>Liparidae</taxon>
        <taxon>Liparis</taxon>
    </lineage>
</organism>
<feature type="compositionally biased region" description="Basic and acidic residues" evidence="1">
    <location>
        <begin position="54"/>
        <end position="67"/>
    </location>
</feature>
<evidence type="ECO:0000313" key="3">
    <source>
        <dbReference type="Proteomes" id="UP000314294"/>
    </source>
</evidence>
<name>A0A4Z2G4D8_9TELE</name>
<evidence type="ECO:0000256" key="1">
    <source>
        <dbReference type="SAM" id="MobiDB-lite"/>
    </source>
</evidence>
<feature type="region of interest" description="Disordered" evidence="1">
    <location>
        <begin position="1"/>
        <end position="67"/>
    </location>
</feature>
<dbReference type="AlphaFoldDB" id="A0A4Z2G4D8"/>
<keyword evidence="3" id="KW-1185">Reference proteome</keyword>
<feature type="compositionally biased region" description="Polar residues" evidence="1">
    <location>
        <begin position="20"/>
        <end position="32"/>
    </location>
</feature>
<evidence type="ECO:0000313" key="2">
    <source>
        <dbReference type="EMBL" id="TNN47753.1"/>
    </source>
</evidence>
<sequence>MKIHQQRSNSSGGRAPTGTRPAQTEPTLSSSWDRSRLCFEASSRCTEKTSVNRQAHDTELKTSVKIK</sequence>
<feature type="compositionally biased region" description="Polar residues" evidence="1">
    <location>
        <begin position="1"/>
        <end position="12"/>
    </location>
</feature>
<protein>
    <submittedName>
        <fullName evidence="2">Uncharacterized protein</fullName>
    </submittedName>
</protein>